<keyword evidence="3" id="KW-1185">Reference proteome</keyword>
<name>A0A6M0RS47_9CYAN</name>
<evidence type="ECO:0000313" key="3">
    <source>
        <dbReference type="Proteomes" id="UP000481033"/>
    </source>
</evidence>
<dbReference type="Proteomes" id="UP000481033">
    <property type="component" value="Unassembled WGS sequence"/>
</dbReference>
<sequence>MKSPNVIYPIKKPIRRLSHWCIRLWDGISGNEYRRVRQLRTALAVSQQNEADLTQQLTQAQAQCLDLQQALENKNQQVHELWEELDVLIAENDTELQTLKRELANQTSALSNCHSNLVAVQRFQATEVPATAPLSNSQPDTTPETNLANWKIAFVGGHQATRRFVIDTLHTSHGLIHTPVEIPSHREVSTSQKQLKDKLADCDLVVSIVGYSNHSLTKSLNHLRDKGALKGSILIPNSRGVTGVVRDILAFVAKQPDPIQEHTD</sequence>
<evidence type="ECO:0000313" key="2">
    <source>
        <dbReference type="EMBL" id="NEZ58541.1"/>
    </source>
</evidence>
<keyword evidence="1" id="KW-0175">Coiled coil</keyword>
<reference evidence="2 3" key="1">
    <citation type="journal article" date="2020" name="Microb. Ecol.">
        <title>Ecogenomics of the Marine Benthic Filamentous Cyanobacterium Adonisia.</title>
        <authorList>
            <person name="Walter J.M."/>
            <person name="Coutinho F.H."/>
            <person name="Leomil L."/>
            <person name="Hargreaves P.I."/>
            <person name="Campeao M.E."/>
            <person name="Vieira V.V."/>
            <person name="Silva B.S."/>
            <person name="Fistarol G.O."/>
            <person name="Salomon P.S."/>
            <person name="Sawabe T."/>
            <person name="Mino S."/>
            <person name="Hosokawa M."/>
            <person name="Miyashita H."/>
            <person name="Maruyama F."/>
            <person name="van Verk M.C."/>
            <person name="Dutilh B.E."/>
            <person name="Thompson C.C."/>
            <person name="Thompson F.L."/>
        </authorList>
    </citation>
    <scope>NUCLEOTIDE SEQUENCE [LARGE SCALE GENOMIC DNA]</scope>
    <source>
        <strain evidence="2 3">CCMR0081</strain>
    </source>
</reference>
<protein>
    <recommendedName>
        <fullName evidence="4">DUF2325 domain-containing protein</fullName>
    </recommendedName>
</protein>
<dbReference type="RefSeq" id="WP_163701171.1">
    <property type="nucleotide sequence ID" value="NZ_QXHD01000004.1"/>
</dbReference>
<evidence type="ECO:0000256" key="1">
    <source>
        <dbReference type="SAM" id="Coils"/>
    </source>
</evidence>
<dbReference type="AlphaFoldDB" id="A0A6M0RS47"/>
<gene>
    <name evidence="2" type="ORF">DXZ20_23420</name>
</gene>
<accession>A0A6M0RS47</accession>
<feature type="coiled-coil region" evidence="1">
    <location>
        <begin position="43"/>
        <end position="109"/>
    </location>
</feature>
<proteinExistence type="predicted"/>
<dbReference type="EMBL" id="QXHD01000004">
    <property type="protein sequence ID" value="NEZ58541.1"/>
    <property type="molecule type" value="Genomic_DNA"/>
</dbReference>
<evidence type="ECO:0008006" key="4">
    <source>
        <dbReference type="Google" id="ProtNLM"/>
    </source>
</evidence>
<organism evidence="2 3">
    <name type="scientific">Adonisia turfae CCMR0081</name>
    <dbReference type="NCBI Taxonomy" id="2292702"/>
    <lineage>
        <taxon>Bacteria</taxon>
        <taxon>Bacillati</taxon>
        <taxon>Cyanobacteriota</taxon>
        <taxon>Adonisia</taxon>
        <taxon>Adonisia turfae</taxon>
    </lineage>
</organism>
<comment type="caution">
    <text evidence="2">The sequence shown here is derived from an EMBL/GenBank/DDBJ whole genome shotgun (WGS) entry which is preliminary data.</text>
</comment>